<keyword evidence="2" id="KW-1185">Reference proteome</keyword>
<dbReference type="KEGG" id="fvr:FVEG_14971"/>
<protein>
    <submittedName>
        <fullName evidence="1">Uncharacterized protein</fullName>
    </submittedName>
</protein>
<evidence type="ECO:0000313" key="1">
    <source>
        <dbReference type="EMBL" id="EWG39009.1"/>
    </source>
</evidence>
<dbReference type="RefSeq" id="XP_018745200.1">
    <property type="nucleotide sequence ID" value="XM_018904028.1"/>
</dbReference>
<reference evidence="1 2" key="1">
    <citation type="journal article" date="2010" name="Nature">
        <title>Comparative genomics reveals mobile pathogenicity chromosomes in Fusarium.</title>
        <authorList>
            <person name="Ma L.J."/>
            <person name="van der Does H.C."/>
            <person name="Borkovich K.A."/>
            <person name="Coleman J.J."/>
            <person name="Daboussi M.J."/>
            <person name="Di Pietro A."/>
            <person name="Dufresne M."/>
            <person name="Freitag M."/>
            <person name="Grabherr M."/>
            <person name="Henrissat B."/>
            <person name="Houterman P.M."/>
            <person name="Kang S."/>
            <person name="Shim W.B."/>
            <person name="Woloshuk C."/>
            <person name="Xie X."/>
            <person name="Xu J.R."/>
            <person name="Antoniw J."/>
            <person name="Baker S.E."/>
            <person name="Bluhm B.H."/>
            <person name="Breakspear A."/>
            <person name="Brown D.W."/>
            <person name="Butchko R.A."/>
            <person name="Chapman S."/>
            <person name="Coulson R."/>
            <person name="Coutinho P.M."/>
            <person name="Danchin E.G."/>
            <person name="Diener A."/>
            <person name="Gale L.R."/>
            <person name="Gardiner D.M."/>
            <person name="Goff S."/>
            <person name="Hammond-Kosack K.E."/>
            <person name="Hilburn K."/>
            <person name="Hua-Van A."/>
            <person name="Jonkers W."/>
            <person name="Kazan K."/>
            <person name="Kodira C.D."/>
            <person name="Koehrsen M."/>
            <person name="Kumar L."/>
            <person name="Lee Y.H."/>
            <person name="Li L."/>
            <person name="Manners J.M."/>
            <person name="Miranda-Saavedra D."/>
            <person name="Mukherjee M."/>
            <person name="Park G."/>
            <person name="Park J."/>
            <person name="Park S.Y."/>
            <person name="Proctor R.H."/>
            <person name="Regev A."/>
            <person name="Ruiz-Roldan M.C."/>
            <person name="Sain D."/>
            <person name="Sakthikumar S."/>
            <person name="Sykes S."/>
            <person name="Schwartz D.C."/>
            <person name="Turgeon B.G."/>
            <person name="Wapinski I."/>
            <person name="Yoder O."/>
            <person name="Young S."/>
            <person name="Zeng Q."/>
            <person name="Zhou S."/>
            <person name="Galagan J."/>
            <person name="Cuomo C.A."/>
            <person name="Kistler H.C."/>
            <person name="Rep M."/>
        </authorList>
    </citation>
    <scope>NUCLEOTIDE SEQUENCE [LARGE SCALE GENOMIC DNA]</scope>
    <source>
        <strain evidence="2">M3125 / FGSC 7600</strain>
    </source>
</reference>
<evidence type="ECO:0000313" key="2">
    <source>
        <dbReference type="Proteomes" id="UP000009096"/>
    </source>
</evidence>
<sequence>MSGDTSRHDILISVSISGPHRYSGATLRAHSRARSARDSLTESTDRVTHQMSHLICSFTATGFPFEGPPALFSLITTSQSARLNGVWGKDICIELCFPLSLLMRSEVASTQHMLSFMLGSGELPRISSVIDKRFRLDGNLFPHDSPS</sequence>
<name>W7LU77_GIBM7</name>
<organism evidence="1 2">
    <name type="scientific">Gibberella moniliformis (strain M3125 / FGSC 7600)</name>
    <name type="common">Maize ear and stalk rot fungus</name>
    <name type="synonym">Fusarium verticillioides</name>
    <dbReference type="NCBI Taxonomy" id="334819"/>
    <lineage>
        <taxon>Eukaryota</taxon>
        <taxon>Fungi</taxon>
        <taxon>Dikarya</taxon>
        <taxon>Ascomycota</taxon>
        <taxon>Pezizomycotina</taxon>
        <taxon>Sordariomycetes</taxon>
        <taxon>Hypocreomycetidae</taxon>
        <taxon>Hypocreales</taxon>
        <taxon>Nectriaceae</taxon>
        <taxon>Fusarium</taxon>
        <taxon>Fusarium fujikuroi species complex</taxon>
    </lineage>
</organism>
<accession>W7LU77</accession>
<proteinExistence type="predicted"/>
<dbReference type="EMBL" id="CM000583">
    <property type="protein sequence ID" value="EWG39009.1"/>
    <property type="molecule type" value="Genomic_DNA"/>
</dbReference>
<dbReference type="EMBL" id="DS022243">
    <property type="protein sequence ID" value="EWG39009.1"/>
    <property type="molecule type" value="Genomic_DNA"/>
</dbReference>
<dbReference type="GeneID" id="30071847"/>
<dbReference type="Proteomes" id="UP000009096">
    <property type="component" value="Chromosome 6"/>
</dbReference>
<gene>
    <name evidence="1" type="ORF">FVEG_14971</name>
</gene>
<dbReference type="AlphaFoldDB" id="W7LU77"/>
<dbReference type="VEuPathDB" id="FungiDB:FVEG_14971"/>